<gene>
    <name evidence="1" type="ORF">DST87_08435</name>
</gene>
<name>A0A5T1UW24_CAMCO</name>
<accession>A0A5T1UW24</accession>
<sequence length="190" mass="22367">KMKQLSDEQESIFFDFFNTDFANLNSFLENNDIGIILTDFKHFEQEKKTFFELKIPILKIGEGKFENIQNAVILSTNETELENNANVITDLSKQLDFDITLYYYNPNLQNTTDMEEYFGSLSKLYDKNIQIISKNDENPILSLSYRADLLQFVSFEKELLEGEFSKSLSTNLNRHYSKMRQNYQLFIPVE</sequence>
<evidence type="ECO:0000313" key="1">
    <source>
        <dbReference type="EMBL" id="EAL6855176.1"/>
    </source>
</evidence>
<feature type="non-terminal residue" evidence="1">
    <location>
        <position position="1"/>
    </location>
</feature>
<dbReference type="EMBL" id="AACQKE010000020">
    <property type="protein sequence ID" value="EAL6855176.1"/>
    <property type="molecule type" value="Genomic_DNA"/>
</dbReference>
<comment type="caution">
    <text evidence="1">The sequence shown here is derived from an EMBL/GenBank/DDBJ whole genome shotgun (WGS) entry which is preliminary data.</text>
</comment>
<protein>
    <submittedName>
        <fullName evidence="1">Potassium transporter TrkA</fullName>
    </submittedName>
</protein>
<reference evidence="1" key="1">
    <citation type="submission" date="2018-07" db="EMBL/GenBank/DDBJ databases">
        <authorList>
            <consortium name="NARMS: The National Antimicrobial Resistance Monitoring System"/>
        </authorList>
    </citation>
    <scope>NUCLEOTIDE SEQUENCE</scope>
    <source>
        <strain evidence="1">CVM N17C057</strain>
    </source>
</reference>
<proteinExistence type="predicted"/>
<dbReference type="AlphaFoldDB" id="A0A5T1UW24"/>
<organism evidence="1">
    <name type="scientific">Campylobacter coli</name>
    <dbReference type="NCBI Taxonomy" id="195"/>
    <lineage>
        <taxon>Bacteria</taxon>
        <taxon>Pseudomonadati</taxon>
        <taxon>Campylobacterota</taxon>
        <taxon>Epsilonproteobacteria</taxon>
        <taxon>Campylobacterales</taxon>
        <taxon>Campylobacteraceae</taxon>
        <taxon>Campylobacter</taxon>
    </lineage>
</organism>